<reference evidence="1" key="1">
    <citation type="submission" date="2020-09" db="EMBL/GenBank/DDBJ databases">
        <title>Genome-Enabled Discovery of Anthraquinone Biosynthesis in Senna tora.</title>
        <authorList>
            <person name="Kang S.-H."/>
            <person name="Pandey R.P."/>
            <person name="Lee C.-M."/>
            <person name="Sim J.-S."/>
            <person name="Jeong J.-T."/>
            <person name="Choi B.-S."/>
            <person name="Jung M."/>
            <person name="Ginzburg D."/>
            <person name="Zhao K."/>
            <person name="Won S.Y."/>
            <person name="Oh T.-J."/>
            <person name="Yu Y."/>
            <person name="Kim N.-H."/>
            <person name="Lee O.R."/>
            <person name="Lee T.-H."/>
            <person name="Bashyal P."/>
            <person name="Kim T.-S."/>
            <person name="Lee W.-H."/>
            <person name="Kawkins C."/>
            <person name="Kim C.-K."/>
            <person name="Kim J.S."/>
            <person name="Ahn B.O."/>
            <person name="Rhee S.Y."/>
            <person name="Sohng J.K."/>
        </authorList>
    </citation>
    <scope>NUCLEOTIDE SEQUENCE</scope>
    <source>
        <tissue evidence="1">Leaf</tissue>
    </source>
</reference>
<sequence>MFNHKFLKGKGSLQIIDGHREKQGNDIANDHDGKNVFHCSDTKPVYVRNYTFDHVCLWCHETFSSKIRERIKESRASSNLTILLKLDFDCDPLEIKEYGVCPTYACEYQNFIKETLPPKQESKNLIFPALPIATWKTKTLGLKDIIYP</sequence>
<comment type="caution">
    <text evidence="1">The sequence shown here is derived from an EMBL/GenBank/DDBJ whole genome shotgun (WGS) entry which is preliminary data.</text>
</comment>
<dbReference type="EMBL" id="JAAIUW010000012">
    <property type="protein sequence ID" value="KAF7807591.1"/>
    <property type="molecule type" value="Genomic_DNA"/>
</dbReference>
<dbReference type="AlphaFoldDB" id="A0A834W6F1"/>
<organism evidence="1 2">
    <name type="scientific">Senna tora</name>
    <dbReference type="NCBI Taxonomy" id="362788"/>
    <lineage>
        <taxon>Eukaryota</taxon>
        <taxon>Viridiplantae</taxon>
        <taxon>Streptophyta</taxon>
        <taxon>Embryophyta</taxon>
        <taxon>Tracheophyta</taxon>
        <taxon>Spermatophyta</taxon>
        <taxon>Magnoliopsida</taxon>
        <taxon>eudicotyledons</taxon>
        <taxon>Gunneridae</taxon>
        <taxon>Pentapetalae</taxon>
        <taxon>rosids</taxon>
        <taxon>fabids</taxon>
        <taxon>Fabales</taxon>
        <taxon>Fabaceae</taxon>
        <taxon>Caesalpinioideae</taxon>
        <taxon>Cassia clade</taxon>
        <taxon>Senna</taxon>
    </lineage>
</organism>
<name>A0A834W6F1_9FABA</name>
<accession>A0A834W6F1</accession>
<protein>
    <submittedName>
        <fullName evidence="1">Disease resistance-like protein DSC1</fullName>
    </submittedName>
</protein>
<proteinExistence type="predicted"/>
<dbReference type="Proteomes" id="UP000634136">
    <property type="component" value="Unassembled WGS sequence"/>
</dbReference>
<evidence type="ECO:0000313" key="1">
    <source>
        <dbReference type="EMBL" id="KAF7807591.1"/>
    </source>
</evidence>
<keyword evidence="2" id="KW-1185">Reference proteome</keyword>
<gene>
    <name evidence="1" type="ORF">G2W53_039752</name>
</gene>
<evidence type="ECO:0000313" key="2">
    <source>
        <dbReference type="Proteomes" id="UP000634136"/>
    </source>
</evidence>